<sequence length="60" mass="6366">MGRARAAIPVAARALASAPVSGQRRCRAERRRGVRRVGEGKSEGTVRTGVGVPDRAIRGR</sequence>
<protein>
    <submittedName>
        <fullName evidence="2">Uncharacterized protein</fullName>
    </submittedName>
</protein>
<evidence type="ECO:0000313" key="2">
    <source>
        <dbReference type="EMBL" id="GHF88660.1"/>
    </source>
</evidence>
<accession>A0A919BHX5</accession>
<organism evidence="2 3">
    <name type="scientific">Streptomyces filamentosus</name>
    <name type="common">Streptomyces roseosporus</name>
    <dbReference type="NCBI Taxonomy" id="67294"/>
    <lineage>
        <taxon>Bacteria</taxon>
        <taxon>Bacillati</taxon>
        <taxon>Actinomycetota</taxon>
        <taxon>Actinomycetes</taxon>
        <taxon>Kitasatosporales</taxon>
        <taxon>Streptomycetaceae</taxon>
        <taxon>Streptomyces</taxon>
    </lineage>
</organism>
<feature type="region of interest" description="Disordered" evidence="1">
    <location>
        <begin position="23"/>
        <end position="60"/>
    </location>
</feature>
<evidence type="ECO:0000256" key="1">
    <source>
        <dbReference type="SAM" id="MobiDB-lite"/>
    </source>
</evidence>
<feature type="compositionally biased region" description="Basic residues" evidence="1">
    <location>
        <begin position="24"/>
        <end position="35"/>
    </location>
</feature>
<comment type="caution">
    <text evidence="2">The sequence shown here is derived from an EMBL/GenBank/DDBJ whole genome shotgun (WGS) entry which is preliminary data.</text>
</comment>
<dbReference type="Proteomes" id="UP000632849">
    <property type="component" value="Unassembled WGS sequence"/>
</dbReference>
<evidence type="ECO:0000313" key="3">
    <source>
        <dbReference type="Proteomes" id="UP000632849"/>
    </source>
</evidence>
<reference evidence="2" key="1">
    <citation type="journal article" date="2014" name="Int. J. Syst. Evol. Microbiol.">
        <title>Complete genome sequence of Corynebacterium casei LMG S-19264T (=DSM 44701T), isolated from a smear-ripened cheese.</title>
        <authorList>
            <consortium name="US DOE Joint Genome Institute (JGI-PGF)"/>
            <person name="Walter F."/>
            <person name="Albersmeier A."/>
            <person name="Kalinowski J."/>
            <person name="Ruckert C."/>
        </authorList>
    </citation>
    <scope>NUCLEOTIDE SEQUENCE</scope>
    <source>
        <strain evidence="2">JCM 4122</strain>
    </source>
</reference>
<reference evidence="2" key="2">
    <citation type="submission" date="2020-09" db="EMBL/GenBank/DDBJ databases">
        <authorList>
            <person name="Sun Q."/>
            <person name="Ohkuma M."/>
        </authorList>
    </citation>
    <scope>NUCLEOTIDE SEQUENCE</scope>
    <source>
        <strain evidence="2">JCM 4122</strain>
    </source>
</reference>
<dbReference type="EMBL" id="BNBE01000001">
    <property type="protein sequence ID" value="GHF88660.1"/>
    <property type="molecule type" value="Genomic_DNA"/>
</dbReference>
<proteinExistence type="predicted"/>
<name>A0A919BHX5_STRFL</name>
<keyword evidence="3" id="KW-1185">Reference proteome</keyword>
<dbReference type="AlphaFoldDB" id="A0A919BHX5"/>
<gene>
    <name evidence="2" type="ORF">GCM10017667_16770</name>
</gene>